<protein>
    <recommendedName>
        <fullName evidence="2">Putative plant transposon protein domain-containing protein</fullName>
    </recommendedName>
</protein>
<accession>M1DGA3</accession>
<dbReference type="EnsemblPlants" id="PGSC0003DMT400088588">
    <property type="protein sequence ID" value="PGSC0003DMT400088588"/>
    <property type="gene ID" value="PGSC0003DMG400038159"/>
</dbReference>
<dbReference type="Proteomes" id="UP000011115">
    <property type="component" value="Unassembled WGS sequence"/>
</dbReference>
<organism evidence="3 4">
    <name type="scientific">Solanum tuberosum</name>
    <name type="common">Potato</name>
    <dbReference type="NCBI Taxonomy" id="4113"/>
    <lineage>
        <taxon>Eukaryota</taxon>
        <taxon>Viridiplantae</taxon>
        <taxon>Streptophyta</taxon>
        <taxon>Embryophyta</taxon>
        <taxon>Tracheophyta</taxon>
        <taxon>Spermatophyta</taxon>
        <taxon>Magnoliopsida</taxon>
        <taxon>eudicotyledons</taxon>
        <taxon>Gunneridae</taxon>
        <taxon>Pentapetalae</taxon>
        <taxon>asterids</taxon>
        <taxon>lamiids</taxon>
        <taxon>Solanales</taxon>
        <taxon>Solanaceae</taxon>
        <taxon>Solanoideae</taxon>
        <taxon>Solaneae</taxon>
        <taxon>Solanum</taxon>
    </lineage>
</organism>
<dbReference type="AlphaFoldDB" id="M1DGA3"/>
<dbReference type="InParanoid" id="M1DGA3"/>
<sequence length="181" mass="20623">MIREAQVWLKIVMHFLIHRLHYTDITRDRVCLVYALMTPTELNIGVVLKSAMRKARVHKGYIYSFGGIITRLCRAEGVPEEILDYMSPLFPAPMYGLEMLRHQNGCRASTDEQLGQVARRYPLNAHVKSLLGIGPEFHEPVNDDIQIDEDRLRTGSVVSSDSEMEEVDPTQAGDEAWRCHG</sequence>
<dbReference type="Gramene" id="PGSC0003DMT400088588">
    <property type="protein sequence ID" value="PGSC0003DMT400088588"/>
    <property type="gene ID" value="PGSC0003DMG400038159"/>
</dbReference>
<name>M1DGA3_SOLTU</name>
<proteinExistence type="predicted"/>
<evidence type="ECO:0000259" key="2">
    <source>
        <dbReference type="Pfam" id="PF20167"/>
    </source>
</evidence>
<evidence type="ECO:0000313" key="4">
    <source>
        <dbReference type="Proteomes" id="UP000011115"/>
    </source>
</evidence>
<dbReference type="HOGENOM" id="CLU_043094_2_0_1"/>
<reference evidence="3" key="2">
    <citation type="submission" date="2015-06" db="UniProtKB">
        <authorList>
            <consortium name="EnsemblPlants"/>
        </authorList>
    </citation>
    <scope>IDENTIFICATION</scope>
    <source>
        <strain evidence="3">DM1-3 516 R44</strain>
    </source>
</reference>
<feature type="region of interest" description="Disordered" evidence="1">
    <location>
        <begin position="156"/>
        <end position="181"/>
    </location>
</feature>
<dbReference type="PaxDb" id="4113-PGSC0003DMT400088588"/>
<dbReference type="InterPro" id="IPR046796">
    <property type="entry name" value="Transposase_32_dom"/>
</dbReference>
<evidence type="ECO:0000313" key="3">
    <source>
        <dbReference type="EnsemblPlants" id="PGSC0003DMT400088588"/>
    </source>
</evidence>
<evidence type="ECO:0000256" key="1">
    <source>
        <dbReference type="SAM" id="MobiDB-lite"/>
    </source>
</evidence>
<reference evidence="4" key="1">
    <citation type="journal article" date="2011" name="Nature">
        <title>Genome sequence and analysis of the tuber crop potato.</title>
        <authorList>
            <consortium name="The Potato Genome Sequencing Consortium"/>
        </authorList>
    </citation>
    <scope>NUCLEOTIDE SEQUENCE [LARGE SCALE GENOMIC DNA]</scope>
    <source>
        <strain evidence="4">cv. DM1-3 516 R44</strain>
    </source>
</reference>
<dbReference type="Pfam" id="PF20167">
    <property type="entry name" value="Transposase_32"/>
    <property type="match status" value="1"/>
</dbReference>
<feature type="domain" description="Putative plant transposon protein" evidence="2">
    <location>
        <begin position="4"/>
        <end position="79"/>
    </location>
</feature>
<keyword evidence="4" id="KW-1185">Reference proteome</keyword>